<accession>A0A3S0HY64</accession>
<dbReference type="Proteomes" id="UP000277007">
    <property type="component" value="Unassembled WGS sequence"/>
</dbReference>
<dbReference type="Pfam" id="PF13524">
    <property type="entry name" value="Glyco_trans_1_2"/>
    <property type="match status" value="1"/>
</dbReference>
<name>A0A3S0HY64_9PROT</name>
<dbReference type="AlphaFoldDB" id="A0A3S0HY64"/>
<dbReference type="Gene3D" id="3.40.50.2000">
    <property type="entry name" value="Glycogen Phosphorylase B"/>
    <property type="match status" value="1"/>
</dbReference>
<protein>
    <recommendedName>
        <fullName evidence="1">Spore protein YkvP/CgeB glycosyl transferase-like domain-containing protein</fullName>
    </recommendedName>
</protein>
<comment type="caution">
    <text evidence="2">The sequence shown here is derived from an EMBL/GenBank/DDBJ whole genome shotgun (WGS) entry which is preliminary data.</text>
</comment>
<dbReference type="RefSeq" id="WP_126618820.1">
    <property type="nucleotide sequence ID" value="NZ_JBHUCY010000016.1"/>
</dbReference>
<dbReference type="EMBL" id="RXMA01000024">
    <property type="protein sequence ID" value="RTR16561.1"/>
    <property type="molecule type" value="Genomic_DNA"/>
</dbReference>
<dbReference type="SUPFAM" id="SSF53756">
    <property type="entry name" value="UDP-Glycosyltransferase/glycogen phosphorylase"/>
    <property type="match status" value="1"/>
</dbReference>
<gene>
    <name evidence="2" type="ORF">EJ903_20200</name>
</gene>
<dbReference type="OrthoDB" id="9774625at2"/>
<dbReference type="InterPro" id="IPR055259">
    <property type="entry name" value="YkvP/CgeB_Glyco_trans-like"/>
</dbReference>
<feature type="domain" description="Spore protein YkvP/CgeB glycosyl transferase-like" evidence="1">
    <location>
        <begin position="207"/>
        <end position="350"/>
    </location>
</feature>
<evidence type="ECO:0000313" key="3">
    <source>
        <dbReference type="Proteomes" id="UP000277007"/>
    </source>
</evidence>
<proteinExistence type="predicted"/>
<organism evidence="2 3">
    <name type="scientific">Azospirillum griseum</name>
    <dbReference type="NCBI Taxonomy" id="2496639"/>
    <lineage>
        <taxon>Bacteria</taxon>
        <taxon>Pseudomonadati</taxon>
        <taxon>Pseudomonadota</taxon>
        <taxon>Alphaproteobacteria</taxon>
        <taxon>Rhodospirillales</taxon>
        <taxon>Azospirillaceae</taxon>
        <taxon>Azospirillum</taxon>
    </lineage>
</organism>
<evidence type="ECO:0000313" key="2">
    <source>
        <dbReference type="EMBL" id="RTR16561.1"/>
    </source>
</evidence>
<evidence type="ECO:0000259" key="1">
    <source>
        <dbReference type="Pfam" id="PF13524"/>
    </source>
</evidence>
<sequence>MKIVILGLEGARDGAGHNDSALRWRALIQALARRGHRVVAVERGAALVAPPVPPPGVEWLRYEQWGEVAATAARHADEAGLVLALAQGPDGVAAAVLARESRAERRALYDPDAAESLTALVRGDAPGHLPGDGQGGVDLAGFDLVLASGGGPALDLYRQRARAAAVAPLYPWIVPDLHHPADARTAYLADLACVAPPLGAAQAGMERFFLSVARRLPRRRFLLSGGDPPDTLDVPPNLRTLPALDHTERGAMLASATLTLALARDDERAIGWFPSDRLFEAAACGVPIVADRWEGLDAFFEPGREILVANDTDDVTTGLMLPRAHLAELGRRARQRVLSEHSAERRVQELRSLLDLTGGGDD</sequence>
<keyword evidence="3" id="KW-1185">Reference proteome</keyword>
<reference evidence="2 3" key="1">
    <citation type="submission" date="2018-12" db="EMBL/GenBank/DDBJ databases">
        <authorList>
            <person name="Yang Y."/>
        </authorList>
    </citation>
    <scope>NUCLEOTIDE SEQUENCE [LARGE SCALE GENOMIC DNA]</scope>
    <source>
        <strain evidence="2 3">L-25-5w-1</strain>
    </source>
</reference>